<evidence type="ECO:0000256" key="1">
    <source>
        <dbReference type="SAM" id="MobiDB-lite"/>
    </source>
</evidence>
<gene>
    <name evidence="2" type="ORF">MBEHAL_1807</name>
</gene>
<keyword evidence="3" id="KW-1185">Reference proteome</keyword>
<protein>
    <submittedName>
        <fullName evidence="2">Uncharacterized protein</fullName>
    </submittedName>
</protein>
<dbReference type="OrthoDB" id="252760at2157"/>
<evidence type="ECO:0000313" key="2">
    <source>
        <dbReference type="EMBL" id="GAD53047.1"/>
    </source>
</evidence>
<name>U2YW76_9EURY</name>
<comment type="caution">
    <text evidence="2">The sequence shown here is derived from an EMBL/GenBank/DDBJ whole genome shotgun (WGS) entry which is preliminary data.</text>
</comment>
<dbReference type="EMBL" id="BATA01000045">
    <property type="protein sequence ID" value="GAD53047.1"/>
    <property type="molecule type" value="Genomic_DNA"/>
</dbReference>
<feature type="region of interest" description="Disordered" evidence="1">
    <location>
        <begin position="1"/>
        <end position="21"/>
    </location>
</feature>
<reference evidence="2 3" key="1">
    <citation type="submission" date="2013-09" db="EMBL/GenBank/DDBJ databases">
        <title>Whole genome sequencing of Halarchaeum acidiphilum strain MH1-52-1.</title>
        <authorList>
            <person name="Shimane Y."/>
            <person name="Minegishi H."/>
            <person name="Nishi S."/>
            <person name="Echigo A."/>
            <person name="Shuto A."/>
            <person name="Konishi M."/>
            <person name="Ito T."/>
            <person name="Ohkuma M."/>
            <person name="Ohta Y."/>
            <person name="Nagano Y."/>
            <person name="Tsubouchi T."/>
            <person name="Mori K."/>
            <person name="Usui K."/>
            <person name="Kamekura M."/>
            <person name="Usami R."/>
            <person name="Takaki Y."/>
            <person name="Hatada Y."/>
        </authorList>
    </citation>
    <scope>NUCLEOTIDE SEQUENCE [LARGE SCALE GENOMIC DNA]</scope>
    <source>
        <strain evidence="2 3">JCM 16109</strain>
    </source>
</reference>
<dbReference type="InterPro" id="IPR055927">
    <property type="entry name" value="DUF7504"/>
</dbReference>
<dbReference type="AlphaFoldDB" id="U2YW76"/>
<evidence type="ECO:0000313" key="3">
    <source>
        <dbReference type="Proteomes" id="UP000016986"/>
    </source>
</evidence>
<accession>U2YW76</accession>
<dbReference type="Pfam" id="PF24336">
    <property type="entry name" value="DUF7504"/>
    <property type="match status" value="1"/>
</dbReference>
<dbReference type="RefSeq" id="WP_020222574.1">
    <property type="nucleotide sequence ID" value="NZ_BANO01000276.1"/>
</dbReference>
<proteinExistence type="predicted"/>
<organism evidence="2 3">
    <name type="scientific">Halarchaeum acidiphilum MH1-52-1</name>
    <dbReference type="NCBI Taxonomy" id="1261545"/>
    <lineage>
        <taxon>Archaea</taxon>
        <taxon>Methanobacteriati</taxon>
        <taxon>Methanobacteriota</taxon>
        <taxon>Stenosarchaea group</taxon>
        <taxon>Halobacteria</taxon>
        <taxon>Halobacteriales</taxon>
        <taxon>Halobacteriaceae</taxon>
    </lineage>
</organism>
<sequence length="164" mass="17908">MTFPPNRSPTDDAQPPPGGPPDAVLLVGRDADFHERTCRSLAIDADYRMRALFDESPLADVDGWYEDGVFAGMTPSQLGIAVSDATATLATLDEAPDHHVCLDAVPPLDGEGDERAFFRFLHVFLSHASNDDGRCHVHLDERGVARTVAPLFDRVVDVRDTDSH</sequence>
<dbReference type="Proteomes" id="UP000016986">
    <property type="component" value="Unassembled WGS sequence"/>
</dbReference>